<dbReference type="SUPFAM" id="SSF55486">
    <property type="entry name" value="Metalloproteases ('zincins'), catalytic domain"/>
    <property type="match status" value="1"/>
</dbReference>
<dbReference type="InterPro" id="IPR036116">
    <property type="entry name" value="FN3_sf"/>
</dbReference>
<sequence>MSLSFPSQGFVDRNSGKSAPIRTRLALLTVFVAASFAAWSLPARSIQGTITAKEAEIHLPGPMDLSDDEGRHPLSSMNAQRQLAEAMPGWSLSWNQAEDGMFRATGKLQLVEQPDRFIIGFVAEYASVLGIGPRDLDHVDTRQAGPVENRFYRQSHEGIPVEGSRISFTFANDGSLVHFTSRTAANLELDTVEAEITLAEARRLALADLPVAGDVTWQNAELVILPNRFSGLDNDRLAWRMFCNTSAPAGAWQLLVDAGSGELLERRSLEISAVDTSIPGSVKGSISFPTPWDPELEFDFPYISVSVYQQDSLLATGVTDAHGQFELVDVDLAAGEDFTVETNMRGLYATILEYDWTVAPEPTSLLNPQFPATITLDSTTTSEAVRAAYLHINTAHDRIKAIDPAFWPLDMPLPVIVSDTTEACNAYAYINPAAPYMRFLAASDFCPNTAQIADVVYHEYGHLISMYSYYPDTPPGSFHEAFSDYFAASIADTSIIGNGFTGPDTWLRNLDNDRTYPVDEVCETIPHCVGEVLGAALWEMRTALIDQLGDREAGVDLSDRLFHYMRYLRPHEFQDVLVSLLLVDDDDGNFSNGTPHLESIVPGFEKHQLADLSVQITHVPAYDTEDTLSAVSITATVAAIYPMDPTGVQIHWQADGGEFSVGTMDVDGWTATYQLPKQPAGTVVGYYITATDQAGHESLLPEAAPAELFTYFVGDDTTSPLIVHAPPGDPTDTQERVWLNAHVTDNTGLIGLVEAAVAVSQGDSSWTDQVTLTAKDAVLAPGIFEGYLDATGIGADATLAYHVTAQDASAASNESRFPEWGDVPLTIRQGRTWDLEADTPDLLLNGEWQRGEPGFGPAPARSGSIVAGTAIGTYYSSDLISDLTTAEIDLSGWSTAVLQFSTWYQIENEWDGGRVFASRDNGQTWELLTPLNGYPGWIFDTWGEEHYLELPPLYAFTGSSPGWVDVQVPLTSFLDGPLSLKLEFRTDGGVTDIGWYVDDIRIIESFISPERLWATDGQDEAVTLGWAPSPGIDPEDPELLGYNVYRSDRRFGYPLLPVNGAPIEDTRYTDASLVNGTLYYYTVTSVFTSSESPRSNQAVGYPYRAELDMSSQIEMTVAGSSRGQDSVAVANTGTGDLKLSFYLADEEDEWRDIMPQIFLDGINSEEFRLLADDPVDASAPDLAQFQYREWNGNLIMELALHDTLPNPQTDVTLIIGLDTDMSRATGMDFGSLGADYLVIMGAMSYYFYNGAPAVIADGSTWPPAPIGGPSSLVLQEGLASVEVAVNLGLLGYPPGAGVSVTTAHSLEPIGSSAAPRPNGEKAERDKGKSSAADSSAKKLRRIFDNFGAGLQTDPPVADVMPDMIFTTWLGLTQTYATLTKGEPFDLVFDFDFAGMIEDDYTARLFVRSNDPGRPLEDLPLLVRLKDVPGEGMSAWTATSLESGLLLEWAPADPDSFAGFLLHRWQGELADEDASAVQRGDYFTSSDGAYSFLDKSVVSGVRYFYRLSGVTADGDTTDVSPPAHPYYEPGLPTRLLMEAPRPNPFRSSATFRIHSPGDTRWGLYLVDVTGRMVRNLVAKGVGLPGVHMVAWDGKRDNGSRADQGVYYAVLHGRGKQVIRSLVLIR</sequence>
<gene>
    <name evidence="3" type="ORF">ACFL6M_00765</name>
</gene>
<dbReference type="InterPro" id="IPR013783">
    <property type="entry name" value="Ig-like_fold"/>
</dbReference>
<evidence type="ECO:0000259" key="2">
    <source>
        <dbReference type="PROSITE" id="PS50853"/>
    </source>
</evidence>
<dbReference type="Gene3D" id="2.60.40.4070">
    <property type="match status" value="1"/>
</dbReference>
<dbReference type="Proteomes" id="UP001593833">
    <property type="component" value="Unassembled WGS sequence"/>
</dbReference>
<feature type="domain" description="Fibronectin type-III" evidence="2">
    <location>
        <begin position="1008"/>
        <end position="1105"/>
    </location>
</feature>
<proteinExistence type="predicted"/>
<dbReference type="PANTHER" id="PTHR33794">
    <property type="entry name" value="BACILLOLYSIN"/>
    <property type="match status" value="1"/>
</dbReference>
<dbReference type="PANTHER" id="PTHR33794:SF1">
    <property type="entry name" value="BACILLOLYSIN"/>
    <property type="match status" value="1"/>
</dbReference>
<dbReference type="SUPFAM" id="SSF49265">
    <property type="entry name" value="Fibronectin type III"/>
    <property type="match status" value="1"/>
</dbReference>
<keyword evidence="4" id="KW-1185">Reference proteome</keyword>
<comment type="caution">
    <text evidence="3">The sequence shown here is derived from an EMBL/GenBank/DDBJ whole genome shotgun (WGS) entry which is preliminary data.</text>
</comment>
<dbReference type="InterPro" id="IPR050728">
    <property type="entry name" value="Zinc_Metalloprotease_M4"/>
</dbReference>
<feature type="region of interest" description="Disordered" evidence="1">
    <location>
        <begin position="1307"/>
        <end position="1335"/>
    </location>
</feature>
<organism evidence="3 4">
    <name type="scientific">Eiseniibacteriota bacterium</name>
    <dbReference type="NCBI Taxonomy" id="2212470"/>
    <lineage>
        <taxon>Bacteria</taxon>
        <taxon>Candidatus Eiseniibacteriota</taxon>
    </lineage>
</organism>
<dbReference type="PROSITE" id="PS50853">
    <property type="entry name" value="FN3"/>
    <property type="match status" value="1"/>
</dbReference>
<accession>A0ABV6YIE2</accession>
<dbReference type="CDD" id="cd00063">
    <property type="entry name" value="FN3"/>
    <property type="match status" value="1"/>
</dbReference>
<protein>
    <recommendedName>
        <fullName evidence="2">Fibronectin type-III domain-containing protein</fullName>
    </recommendedName>
</protein>
<evidence type="ECO:0000256" key="1">
    <source>
        <dbReference type="SAM" id="MobiDB-lite"/>
    </source>
</evidence>
<name>A0ABV6YIE2_UNCEI</name>
<evidence type="ECO:0000313" key="4">
    <source>
        <dbReference type="Proteomes" id="UP001593833"/>
    </source>
</evidence>
<dbReference type="EMBL" id="JBHPKH010000004">
    <property type="protein sequence ID" value="MFC1572107.1"/>
    <property type="molecule type" value="Genomic_DNA"/>
</dbReference>
<dbReference type="Gene3D" id="2.60.120.260">
    <property type="entry name" value="Galactose-binding domain-like"/>
    <property type="match status" value="1"/>
</dbReference>
<reference evidence="3 4" key="1">
    <citation type="submission" date="2024-09" db="EMBL/GenBank/DDBJ databases">
        <authorList>
            <person name="D'Angelo T."/>
        </authorList>
    </citation>
    <scope>NUCLEOTIDE SEQUENCE [LARGE SCALE GENOMIC DNA]</scope>
    <source>
        <strain evidence="3">SAG AM-320-E07</strain>
    </source>
</reference>
<dbReference type="Pfam" id="PF20773">
    <property type="entry name" value="InhA-like_MAM"/>
    <property type="match status" value="1"/>
</dbReference>
<dbReference type="Gene3D" id="2.60.40.10">
    <property type="entry name" value="Immunoglobulins"/>
    <property type="match status" value="1"/>
</dbReference>
<evidence type="ECO:0000313" key="3">
    <source>
        <dbReference type="EMBL" id="MFC1572107.1"/>
    </source>
</evidence>
<dbReference type="InterPro" id="IPR003961">
    <property type="entry name" value="FN3_dom"/>
</dbReference>
<feature type="compositionally biased region" description="Basic and acidic residues" evidence="1">
    <location>
        <begin position="1318"/>
        <end position="1328"/>
    </location>
</feature>